<keyword evidence="3" id="KW-1185">Reference proteome</keyword>
<dbReference type="AlphaFoldDB" id="A0A8K0JSG6"/>
<evidence type="ECO:0000313" key="2">
    <source>
        <dbReference type="EMBL" id="KAG7561896.1"/>
    </source>
</evidence>
<reference evidence="2" key="1">
    <citation type="submission" date="2020-04" db="EMBL/GenBank/DDBJ databases">
        <title>Analysis of mating type loci in Filobasidium floriforme.</title>
        <authorList>
            <person name="Nowrousian M."/>
        </authorList>
    </citation>
    <scope>NUCLEOTIDE SEQUENCE</scope>
    <source>
        <strain evidence="2">CBS 6242</strain>
    </source>
</reference>
<organism evidence="2 3">
    <name type="scientific">Filobasidium floriforme</name>
    <dbReference type="NCBI Taxonomy" id="5210"/>
    <lineage>
        <taxon>Eukaryota</taxon>
        <taxon>Fungi</taxon>
        <taxon>Dikarya</taxon>
        <taxon>Basidiomycota</taxon>
        <taxon>Agaricomycotina</taxon>
        <taxon>Tremellomycetes</taxon>
        <taxon>Filobasidiales</taxon>
        <taxon>Filobasidiaceae</taxon>
        <taxon>Filobasidium</taxon>
    </lineage>
</organism>
<feature type="region of interest" description="Disordered" evidence="1">
    <location>
        <begin position="1"/>
        <end position="83"/>
    </location>
</feature>
<dbReference type="EMBL" id="JABELV010000043">
    <property type="protein sequence ID" value="KAG7561896.1"/>
    <property type="molecule type" value="Genomic_DNA"/>
</dbReference>
<evidence type="ECO:0000256" key="1">
    <source>
        <dbReference type="SAM" id="MobiDB-lite"/>
    </source>
</evidence>
<dbReference type="Proteomes" id="UP000812966">
    <property type="component" value="Unassembled WGS sequence"/>
</dbReference>
<comment type="caution">
    <text evidence="2">The sequence shown here is derived from an EMBL/GenBank/DDBJ whole genome shotgun (WGS) entry which is preliminary data.</text>
</comment>
<feature type="compositionally biased region" description="Basic and acidic residues" evidence="1">
    <location>
        <begin position="1"/>
        <end position="17"/>
    </location>
</feature>
<feature type="compositionally biased region" description="Low complexity" evidence="1">
    <location>
        <begin position="52"/>
        <end position="62"/>
    </location>
</feature>
<evidence type="ECO:0000313" key="3">
    <source>
        <dbReference type="Proteomes" id="UP000812966"/>
    </source>
</evidence>
<protein>
    <submittedName>
        <fullName evidence="2">Uncharacterized protein</fullName>
    </submittedName>
</protein>
<accession>A0A8K0JSG6</accession>
<proteinExistence type="predicted"/>
<sequence>MRSEDGDERDFRERTFDSTEPEVGKGAWSREVKEEYEDEGLAPENWQELHAANEAGEATAEGAEGDGDAGSEQSGEAQGFGAGRLGRGWQMVWKDARGRVCREPENYEDLEERFKPGYMEEAVLKWVQPGETVEEAAARWEVDWRVLWTWIKEDHSKNVARDAGMTQNWEWQT</sequence>
<gene>
    <name evidence="2" type="ORF">FFLO_02625</name>
</gene>
<name>A0A8K0JSG6_9TREE</name>